<dbReference type="Proteomes" id="UP000241868">
    <property type="component" value="Unassembled WGS sequence"/>
</dbReference>
<dbReference type="GO" id="GO:0008794">
    <property type="term" value="F:arsenate reductase (glutaredoxin) activity"/>
    <property type="evidence" value="ECO:0007669"/>
    <property type="project" value="UniProtKB-UniRule"/>
</dbReference>
<evidence type="ECO:0000313" key="5">
    <source>
        <dbReference type="EMBL" id="PSJ80002.1"/>
    </source>
</evidence>
<organism evidence="5 6">
    <name type="scientific">Neisseria iguanae</name>
    <dbReference type="NCBI Taxonomy" id="90242"/>
    <lineage>
        <taxon>Bacteria</taxon>
        <taxon>Pseudomonadati</taxon>
        <taxon>Pseudomonadota</taxon>
        <taxon>Betaproteobacteria</taxon>
        <taxon>Neisseriales</taxon>
        <taxon>Neisseriaceae</taxon>
        <taxon>Neisseria</taxon>
    </lineage>
</organism>
<evidence type="ECO:0000256" key="2">
    <source>
        <dbReference type="ARBA" id="ARBA00023002"/>
    </source>
</evidence>
<dbReference type="InterPro" id="IPR006659">
    <property type="entry name" value="Arsenate_reductase"/>
</dbReference>
<dbReference type="EC" id="1.20.4.1" evidence="4"/>
<evidence type="ECO:0000256" key="1">
    <source>
        <dbReference type="ARBA" id="ARBA00007198"/>
    </source>
</evidence>
<dbReference type="NCBIfam" id="TIGR00014">
    <property type="entry name" value="arsC"/>
    <property type="match status" value="1"/>
</dbReference>
<comment type="catalytic activity">
    <reaction evidence="4">
        <text>[glutaredoxin]-dithiol + arsenate + glutathione + H(+) = glutathionyl-S-S-[glutaredoxin] + arsenite + H2O</text>
        <dbReference type="Rhea" id="RHEA:22016"/>
        <dbReference type="Rhea" id="RHEA-COMP:10729"/>
        <dbReference type="Rhea" id="RHEA-COMP:17668"/>
        <dbReference type="ChEBI" id="CHEBI:15377"/>
        <dbReference type="ChEBI" id="CHEBI:15378"/>
        <dbReference type="ChEBI" id="CHEBI:29242"/>
        <dbReference type="ChEBI" id="CHEBI:29950"/>
        <dbReference type="ChEBI" id="CHEBI:48597"/>
        <dbReference type="ChEBI" id="CHEBI:57925"/>
        <dbReference type="ChEBI" id="CHEBI:146199"/>
        <dbReference type="EC" id="1.20.4.1"/>
    </reaction>
</comment>
<dbReference type="OrthoDB" id="9790554at2"/>
<evidence type="ECO:0000256" key="4">
    <source>
        <dbReference type="RuleBase" id="RU362029"/>
    </source>
</evidence>
<evidence type="ECO:0000313" key="6">
    <source>
        <dbReference type="Proteomes" id="UP000241868"/>
    </source>
</evidence>
<dbReference type="InterPro" id="IPR006660">
    <property type="entry name" value="Arsenate_reductase-like"/>
</dbReference>
<dbReference type="PROSITE" id="PS51353">
    <property type="entry name" value="ARSC"/>
    <property type="match status" value="1"/>
</dbReference>
<dbReference type="CDD" id="cd03034">
    <property type="entry name" value="ArsC_ArsC"/>
    <property type="match status" value="1"/>
</dbReference>
<name>A0A2P7TZ49_9NEIS</name>
<protein>
    <recommendedName>
        <fullName evidence="4">Arsenate reductase</fullName>
        <ecNumber evidence="4">1.20.4.1</ecNumber>
    </recommendedName>
</protein>
<dbReference type="PANTHER" id="PTHR30041">
    <property type="entry name" value="ARSENATE REDUCTASE"/>
    <property type="match status" value="1"/>
</dbReference>
<dbReference type="SUPFAM" id="SSF52833">
    <property type="entry name" value="Thioredoxin-like"/>
    <property type="match status" value="1"/>
</dbReference>
<sequence length="119" mass="13237">MSSEWTLYHNNRCSKSRAALALLESRGIEAETVHYLAAPPDLATLKEIFRKLDLDDVRGMMRVKDDLYKELGLNAPDFDNDALLAAIAEHPALLERPILVGNERAAIGRPLENIEALLA</sequence>
<accession>A0A2P7TZ49</accession>
<comment type="caution">
    <text evidence="5">The sequence shown here is derived from an EMBL/GenBank/DDBJ whole genome shotgun (WGS) entry which is preliminary data.</text>
</comment>
<evidence type="ECO:0000256" key="3">
    <source>
        <dbReference type="PROSITE-ProRule" id="PRU01282"/>
    </source>
</evidence>
<dbReference type="PANTHER" id="PTHR30041:SF4">
    <property type="entry name" value="ARSENATE REDUCTASE"/>
    <property type="match status" value="1"/>
</dbReference>
<dbReference type="Gene3D" id="3.40.30.10">
    <property type="entry name" value="Glutaredoxin"/>
    <property type="match status" value="1"/>
</dbReference>
<dbReference type="AlphaFoldDB" id="A0A2P7TZ49"/>
<keyword evidence="2 4" id="KW-0560">Oxidoreductase</keyword>
<comment type="similarity">
    <text evidence="1 3 4">Belongs to the ArsC family.</text>
</comment>
<gene>
    <name evidence="5" type="primary">arsC</name>
    <name evidence="5" type="ORF">C7N83_08935</name>
</gene>
<proteinExistence type="inferred from homology"/>
<dbReference type="RefSeq" id="WP_106742126.1">
    <property type="nucleotide sequence ID" value="NZ_PXYY01000056.1"/>
</dbReference>
<dbReference type="EMBL" id="PXYY01000056">
    <property type="protein sequence ID" value="PSJ80002.1"/>
    <property type="molecule type" value="Genomic_DNA"/>
</dbReference>
<keyword evidence="6" id="KW-1185">Reference proteome</keyword>
<dbReference type="Pfam" id="PF03960">
    <property type="entry name" value="ArsC"/>
    <property type="match status" value="1"/>
</dbReference>
<reference evidence="5 6" key="1">
    <citation type="submission" date="2018-03" db="EMBL/GenBank/DDBJ databases">
        <title>Neisseria weixii sp. nov., isolated from the intestinal contents of Tibetan Plateau pika (Ochotona curzoniae) in Yushu, Qinghai Province, China.</title>
        <authorList>
            <person name="Gui Z."/>
        </authorList>
    </citation>
    <scope>NUCLEOTIDE SEQUENCE [LARGE SCALE GENOMIC DNA]</scope>
    <source>
        <strain evidence="5 6">ATCC 51483</strain>
    </source>
</reference>
<dbReference type="InterPro" id="IPR036249">
    <property type="entry name" value="Thioredoxin-like_sf"/>
</dbReference>